<feature type="transmembrane region" description="Helical" evidence="3">
    <location>
        <begin position="144"/>
        <end position="169"/>
    </location>
</feature>
<comment type="similarity">
    <text evidence="1 2">Belongs to the BioY family.</text>
</comment>
<protein>
    <recommendedName>
        <fullName evidence="2">Biotin transporter</fullName>
    </recommendedName>
</protein>
<dbReference type="GeneID" id="44996703"/>
<feature type="transmembrane region" description="Helical" evidence="3">
    <location>
        <begin position="12"/>
        <end position="33"/>
    </location>
</feature>
<dbReference type="PANTHER" id="PTHR34295:SF1">
    <property type="entry name" value="BIOTIN TRANSPORTER BIOY"/>
    <property type="match status" value="1"/>
</dbReference>
<dbReference type="OrthoDB" id="9803495at2"/>
<evidence type="ECO:0000256" key="2">
    <source>
        <dbReference type="PIRNR" id="PIRNR016661"/>
    </source>
</evidence>
<dbReference type="Proteomes" id="UP000000814">
    <property type="component" value="Chromosome"/>
</dbReference>
<dbReference type="PANTHER" id="PTHR34295">
    <property type="entry name" value="BIOTIN TRANSPORTER BIOY"/>
    <property type="match status" value="1"/>
</dbReference>
<evidence type="ECO:0000256" key="3">
    <source>
        <dbReference type="SAM" id="Phobius"/>
    </source>
</evidence>
<comment type="subcellular location">
    <subcellularLocation>
        <location evidence="2">Cell membrane</location>
        <topology evidence="2">Multi-pass membrane protein</topology>
    </subcellularLocation>
</comment>
<dbReference type="InterPro" id="IPR003784">
    <property type="entry name" value="BioY"/>
</dbReference>
<gene>
    <name evidence="4" type="primary">bioY</name>
    <name evidence="4" type="ordered locus">CA_C0211</name>
</gene>
<keyword evidence="3" id="KW-1133">Transmembrane helix</keyword>
<dbReference type="KEGG" id="cac:CA_C0211"/>
<feature type="transmembrane region" description="Helical" evidence="3">
    <location>
        <begin position="110"/>
        <end position="132"/>
    </location>
</feature>
<dbReference type="Pfam" id="PF02632">
    <property type="entry name" value="BioY"/>
    <property type="match status" value="1"/>
</dbReference>
<keyword evidence="2" id="KW-1003">Cell membrane</keyword>
<accession>Q977Y8</accession>
<evidence type="ECO:0000256" key="1">
    <source>
        <dbReference type="ARBA" id="ARBA00010692"/>
    </source>
</evidence>
<keyword evidence="5" id="KW-1185">Reference proteome</keyword>
<sequence>MKFKTRDLVLIPLFTAMTIIGAFIKIPVGVVPINLQFLFTALSGVLLGGALGAVSQILYVALGLIGLPVFTSGGGLSYIFTPTFGYLIGYILAAFIIGKITHSRKPKFTTIFFSCILGLIAVYFIGTTYLYIILNYVAGKNVSIIASIKLGVLMFIPGDIVKCIITALLGSRILPILNKTSLNN</sequence>
<dbReference type="PIR" id="F96925">
    <property type="entry name" value="F96925"/>
</dbReference>
<dbReference type="PATRIC" id="fig|272562.8.peg.396"/>
<feature type="transmembrane region" description="Helical" evidence="3">
    <location>
        <begin position="76"/>
        <end position="98"/>
    </location>
</feature>
<dbReference type="eggNOG" id="COG1268">
    <property type="taxonomic scope" value="Bacteria"/>
</dbReference>
<dbReference type="Gene3D" id="1.10.1760.20">
    <property type="match status" value="1"/>
</dbReference>
<keyword evidence="2" id="KW-0813">Transport</keyword>
<organism evidence="4 5">
    <name type="scientific">Clostridium acetobutylicum (strain ATCC 824 / DSM 792 / JCM 1419 / IAM 19013 / LMG 5710 / NBRC 13948 / NRRL B-527 / VKM B-1787 / 2291 / W)</name>
    <dbReference type="NCBI Taxonomy" id="272562"/>
    <lineage>
        <taxon>Bacteria</taxon>
        <taxon>Bacillati</taxon>
        <taxon>Bacillota</taxon>
        <taxon>Clostridia</taxon>
        <taxon>Eubacteriales</taxon>
        <taxon>Clostridiaceae</taxon>
        <taxon>Clostridium</taxon>
    </lineage>
</organism>
<evidence type="ECO:0000313" key="4">
    <source>
        <dbReference type="EMBL" id="AAK78193.1"/>
    </source>
</evidence>
<keyword evidence="3" id="KW-0812">Transmembrane</keyword>
<evidence type="ECO:0000313" key="5">
    <source>
        <dbReference type="Proteomes" id="UP000000814"/>
    </source>
</evidence>
<reference evidence="4 5" key="1">
    <citation type="journal article" date="2001" name="J. Bacteriol.">
        <title>Genome sequence and comparative analysis of the solvent-producing bacterium Clostridium acetobutylicum.</title>
        <authorList>
            <person name="Nolling J."/>
            <person name="Breton G."/>
            <person name="Omelchenko M.V."/>
            <person name="Makarova K.S."/>
            <person name="Zeng Q."/>
            <person name="Gibson R."/>
            <person name="Lee H.M."/>
            <person name="Dubois J."/>
            <person name="Qiu D."/>
            <person name="Hitti J."/>
            <person name="Wolf Y.I."/>
            <person name="Tatusov R.L."/>
            <person name="Sabathe F."/>
            <person name="Doucette-Stamm L."/>
            <person name="Soucaille P."/>
            <person name="Daly M.J."/>
            <person name="Bennett G.N."/>
            <person name="Koonin E.V."/>
            <person name="Smith D.R."/>
        </authorList>
    </citation>
    <scope>NUCLEOTIDE SEQUENCE [LARGE SCALE GENOMIC DNA]</scope>
    <source>
        <strain evidence="5">ATCC 824 / DSM 792 / JCM 1419 / LMG 5710 / VKM B-1787</strain>
    </source>
</reference>
<dbReference type="RefSeq" id="WP_010963535.1">
    <property type="nucleotide sequence ID" value="NC_003030.1"/>
</dbReference>
<dbReference type="HOGENOM" id="CLU_077931_3_1_9"/>
<dbReference type="GO" id="GO:0005886">
    <property type="term" value="C:plasma membrane"/>
    <property type="evidence" value="ECO:0007669"/>
    <property type="project" value="UniProtKB-SubCell"/>
</dbReference>
<dbReference type="AlphaFoldDB" id="Q977Y8"/>
<feature type="transmembrane region" description="Helical" evidence="3">
    <location>
        <begin position="45"/>
        <end position="70"/>
    </location>
</feature>
<keyword evidence="2 3" id="KW-0472">Membrane</keyword>
<name>Q977Y8_CLOAB</name>
<dbReference type="EMBL" id="AE001437">
    <property type="protein sequence ID" value="AAK78193.1"/>
    <property type="molecule type" value="Genomic_DNA"/>
</dbReference>
<dbReference type="PIRSF" id="PIRSF016661">
    <property type="entry name" value="BioY"/>
    <property type="match status" value="1"/>
</dbReference>
<dbReference type="GO" id="GO:0015225">
    <property type="term" value="F:biotin transmembrane transporter activity"/>
    <property type="evidence" value="ECO:0007669"/>
    <property type="project" value="UniProtKB-UniRule"/>
</dbReference>
<proteinExistence type="inferred from homology"/>
<dbReference type="STRING" id="272562.CA_C0211"/>